<sequence length="139" mass="14960">MKSARWPQGLALRVAAMVATLVLSACAGAPGAPAESATRAETATATPYPTADRVVFVQQCMQDHRGPYFEMVNKCSCAIDTIARELSFEDYTTLSTEANALTIGGERGSVLRDNEAVGPHARQLRDRIARAKQGCFIRS</sequence>
<proteinExistence type="predicted"/>
<dbReference type="Proteomes" id="UP001368500">
    <property type="component" value="Unassembled WGS sequence"/>
</dbReference>
<comment type="caution">
    <text evidence="2">The sequence shown here is derived from an EMBL/GenBank/DDBJ whole genome shotgun (WGS) entry which is preliminary data.</text>
</comment>
<protein>
    <recommendedName>
        <fullName evidence="4">Lipoprotein</fullName>
    </recommendedName>
</protein>
<evidence type="ECO:0000313" key="3">
    <source>
        <dbReference type="Proteomes" id="UP001368500"/>
    </source>
</evidence>
<feature type="chain" id="PRO_5047024701" description="Lipoprotein" evidence="1">
    <location>
        <begin position="28"/>
        <end position="139"/>
    </location>
</feature>
<dbReference type="EMBL" id="JBBUTF010000003">
    <property type="protein sequence ID" value="MEK8025177.1"/>
    <property type="molecule type" value="Genomic_DNA"/>
</dbReference>
<reference evidence="2 3" key="1">
    <citation type="submission" date="2024-04" db="EMBL/GenBank/DDBJ databases">
        <title>Novel species of the genus Ideonella isolated from streams.</title>
        <authorList>
            <person name="Lu H."/>
        </authorList>
    </citation>
    <scope>NUCLEOTIDE SEQUENCE [LARGE SCALE GENOMIC DNA]</scope>
    <source>
        <strain evidence="2 3">BYS139W</strain>
    </source>
</reference>
<evidence type="ECO:0008006" key="4">
    <source>
        <dbReference type="Google" id="ProtNLM"/>
    </source>
</evidence>
<gene>
    <name evidence="2" type="ORF">AACH11_04280</name>
</gene>
<accession>A0ABU9B5N3</accession>
<feature type="signal peptide" evidence="1">
    <location>
        <begin position="1"/>
        <end position="27"/>
    </location>
</feature>
<evidence type="ECO:0000313" key="2">
    <source>
        <dbReference type="EMBL" id="MEK8025177.1"/>
    </source>
</evidence>
<evidence type="ECO:0000256" key="1">
    <source>
        <dbReference type="SAM" id="SignalP"/>
    </source>
</evidence>
<keyword evidence="1" id="KW-0732">Signal</keyword>
<organism evidence="2 3">
    <name type="scientific">Pseudaquabacterium rugosum</name>
    <dbReference type="NCBI Taxonomy" id="2984194"/>
    <lineage>
        <taxon>Bacteria</taxon>
        <taxon>Pseudomonadati</taxon>
        <taxon>Pseudomonadota</taxon>
        <taxon>Betaproteobacteria</taxon>
        <taxon>Burkholderiales</taxon>
        <taxon>Sphaerotilaceae</taxon>
        <taxon>Pseudaquabacterium</taxon>
    </lineage>
</organism>
<dbReference type="PROSITE" id="PS51257">
    <property type="entry name" value="PROKAR_LIPOPROTEIN"/>
    <property type="match status" value="1"/>
</dbReference>
<dbReference type="RefSeq" id="WP_341372955.1">
    <property type="nucleotide sequence ID" value="NZ_JBBUTF010000003.1"/>
</dbReference>
<keyword evidence="3" id="KW-1185">Reference proteome</keyword>
<name>A0ABU9B5N3_9BURK</name>